<dbReference type="PANTHER" id="PTHR33198:SF19">
    <property type="entry name" value="CCHC-TYPE DOMAIN-CONTAINING PROTEIN"/>
    <property type="match status" value="1"/>
</dbReference>
<gene>
    <name evidence="1" type="ORF">AWC38_SpisGene22768</name>
</gene>
<dbReference type="OrthoDB" id="5983777at2759"/>
<dbReference type="Proteomes" id="UP000225706">
    <property type="component" value="Unassembled WGS sequence"/>
</dbReference>
<organism evidence="1 2">
    <name type="scientific">Stylophora pistillata</name>
    <name type="common">Smooth cauliflower coral</name>
    <dbReference type="NCBI Taxonomy" id="50429"/>
    <lineage>
        <taxon>Eukaryota</taxon>
        <taxon>Metazoa</taxon>
        <taxon>Cnidaria</taxon>
        <taxon>Anthozoa</taxon>
        <taxon>Hexacorallia</taxon>
        <taxon>Scleractinia</taxon>
        <taxon>Astrocoeniina</taxon>
        <taxon>Pocilloporidae</taxon>
        <taxon>Stylophora</taxon>
    </lineage>
</organism>
<name>A0A2B4R8M4_STYPI</name>
<accession>A0A2B4R8M4</accession>
<evidence type="ECO:0008006" key="3">
    <source>
        <dbReference type="Google" id="ProtNLM"/>
    </source>
</evidence>
<sequence>MLRLTTKTELQNRDKVLLGPSNYKTKCLAKYSTKLSTPEKSFHEEIYLIKDLERPLLGRRASENLNLINRVDSMAANSCKDTIRERYPQLFTGLGKMKADYTITVRQDARPYAITSLRTQLATRMSTIGSVESYDPAKEDWSSYVKRFDQFVIANDLKKEKRIVAVFLTSVGSKVYNFLRDLMAPGKPSDFKLSELKKTLAGHYNPKPFVIVERFHFHKRDQLEGESVAEYSAALKRYSERCQFNAFLEEALRDRFVRGLRGKKIQKRLLAEEDLTCKKALETAVAIESAEKQAYQIRNPPAPQASPINALRQIRPAEKKNKPCFRGNTPTANVSI</sequence>
<protein>
    <recommendedName>
        <fullName evidence="3">Retrotransposon gag domain-containing protein</fullName>
    </recommendedName>
</protein>
<reference evidence="2" key="1">
    <citation type="journal article" date="2017" name="bioRxiv">
        <title>Comparative analysis of the genomes of Stylophora pistillata and Acropora digitifera provides evidence for extensive differences between species of corals.</title>
        <authorList>
            <person name="Voolstra C.R."/>
            <person name="Li Y."/>
            <person name="Liew Y.J."/>
            <person name="Baumgarten S."/>
            <person name="Zoccola D."/>
            <person name="Flot J.-F."/>
            <person name="Tambutte S."/>
            <person name="Allemand D."/>
            <person name="Aranda M."/>
        </authorList>
    </citation>
    <scope>NUCLEOTIDE SEQUENCE [LARGE SCALE GENOMIC DNA]</scope>
</reference>
<dbReference type="AlphaFoldDB" id="A0A2B4R8M4"/>
<evidence type="ECO:0000313" key="1">
    <source>
        <dbReference type="EMBL" id="PFX13173.1"/>
    </source>
</evidence>
<evidence type="ECO:0000313" key="2">
    <source>
        <dbReference type="Proteomes" id="UP000225706"/>
    </source>
</evidence>
<dbReference type="STRING" id="50429.A0A2B4R8M4"/>
<proteinExistence type="predicted"/>
<dbReference type="EMBL" id="LSMT01001051">
    <property type="protein sequence ID" value="PFX13173.1"/>
    <property type="molecule type" value="Genomic_DNA"/>
</dbReference>
<dbReference type="PANTHER" id="PTHR33198">
    <property type="entry name" value="ANK_REP_REGION DOMAIN-CONTAINING PROTEIN-RELATED"/>
    <property type="match status" value="1"/>
</dbReference>
<keyword evidence="2" id="KW-1185">Reference proteome</keyword>
<comment type="caution">
    <text evidence="1">The sequence shown here is derived from an EMBL/GenBank/DDBJ whole genome shotgun (WGS) entry which is preliminary data.</text>
</comment>